<reference evidence="2 3" key="1">
    <citation type="journal article" date="2016" name="Nat. Commun.">
        <title>Thousands of microbial genomes shed light on interconnected biogeochemical processes in an aquifer system.</title>
        <authorList>
            <person name="Anantharaman K."/>
            <person name="Brown C.T."/>
            <person name="Hug L.A."/>
            <person name="Sharon I."/>
            <person name="Castelle C.J."/>
            <person name="Probst A.J."/>
            <person name="Thomas B.C."/>
            <person name="Singh A."/>
            <person name="Wilkins M.J."/>
            <person name="Karaoz U."/>
            <person name="Brodie E.L."/>
            <person name="Williams K.H."/>
            <person name="Hubbard S.S."/>
            <person name="Banfield J.F."/>
        </authorList>
    </citation>
    <scope>NUCLEOTIDE SEQUENCE [LARGE SCALE GENOMIC DNA]</scope>
</reference>
<evidence type="ECO:0000313" key="3">
    <source>
        <dbReference type="Proteomes" id="UP000176501"/>
    </source>
</evidence>
<proteinExistence type="predicted"/>
<dbReference type="EMBL" id="MGFE01000017">
    <property type="protein sequence ID" value="OGL98660.1"/>
    <property type="molecule type" value="Genomic_DNA"/>
</dbReference>
<dbReference type="Gene3D" id="3.40.630.30">
    <property type="match status" value="1"/>
</dbReference>
<gene>
    <name evidence="2" type="ORF">A2304_03080</name>
</gene>
<dbReference type="PROSITE" id="PS51257">
    <property type="entry name" value="PROKAR_LIPOPROTEIN"/>
    <property type="match status" value="1"/>
</dbReference>
<sequence length="208" mass="22903">MRRRRLFDRLGGTMPALSIASCRFRQVSGTSDPDRDAFVDAYAGIADVDSLVWVYRGGDIADTLWEGNATYFIRVVRAPPNGQMAGLVCCHPLVANVEPRVHAWIRGHDLPFSAEEAAVISCLQVRQGFRGSGIGMSLAYDAIRWARHSGFTRFLLQAPISIARKPDGLCFRICARQVARLRGHDEPNGIVLLHGLVSDALACDECNH</sequence>
<dbReference type="SUPFAM" id="SSF55729">
    <property type="entry name" value="Acyl-CoA N-acyltransferases (Nat)"/>
    <property type="match status" value="1"/>
</dbReference>
<accession>A0A1F7W7B0</accession>
<evidence type="ECO:0000313" key="2">
    <source>
        <dbReference type="EMBL" id="OGL98660.1"/>
    </source>
</evidence>
<feature type="domain" description="N-acetyltransferase" evidence="1">
    <location>
        <begin position="90"/>
        <end position="155"/>
    </location>
</feature>
<dbReference type="Proteomes" id="UP000176501">
    <property type="component" value="Unassembled WGS sequence"/>
</dbReference>
<dbReference type="InterPro" id="IPR000182">
    <property type="entry name" value="GNAT_dom"/>
</dbReference>
<comment type="caution">
    <text evidence="2">The sequence shown here is derived from an EMBL/GenBank/DDBJ whole genome shotgun (WGS) entry which is preliminary data.</text>
</comment>
<organism evidence="2 3">
    <name type="scientific">Candidatus Uhrbacteria bacterium RIFOXYB2_FULL_57_15</name>
    <dbReference type="NCBI Taxonomy" id="1802422"/>
    <lineage>
        <taxon>Bacteria</taxon>
        <taxon>Candidatus Uhriibacteriota</taxon>
    </lineage>
</organism>
<dbReference type="CDD" id="cd04301">
    <property type="entry name" value="NAT_SF"/>
    <property type="match status" value="1"/>
</dbReference>
<dbReference type="GO" id="GO:0016747">
    <property type="term" value="F:acyltransferase activity, transferring groups other than amino-acyl groups"/>
    <property type="evidence" value="ECO:0007669"/>
    <property type="project" value="InterPro"/>
</dbReference>
<name>A0A1F7W7B0_9BACT</name>
<dbReference type="Pfam" id="PF00583">
    <property type="entry name" value="Acetyltransf_1"/>
    <property type="match status" value="1"/>
</dbReference>
<evidence type="ECO:0000259" key="1">
    <source>
        <dbReference type="Pfam" id="PF00583"/>
    </source>
</evidence>
<protein>
    <recommendedName>
        <fullName evidence="1">N-acetyltransferase domain-containing protein</fullName>
    </recommendedName>
</protein>
<dbReference type="AlphaFoldDB" id="A0A1F7W7B0"/>
<dbReference type="InterPro" id="IPR016181">
    <property type="entry name" value="Acyl_CoA_acyltransferase"/>
</dbReference>